<dbReference type="RefSeq" id="WP_220582160.1">
    <property type="nucleotide sequence ID" value="NZ_RKLT01000022.1"/>
</dbReference>
<proteinExistence type="predicted"/>
<accession>A0AAW4PHL0</accession>
<evidence type="ECO:0000313" key="2">
    <source>
        <dbReference type="Proteomes" id="UP001430455"/>
    </source>
</evidence>
<dbReference type="Proteomes" id="UP001430455">
    <property type="component" value="Unassembled WGS sequence"/>
</dbReference>
<protein>
    <recommendedName>
        <fullName evidence="3">CBS domain-containing protein</fullName>
    </recommendedName>
</protein>
<sequence length="102" mass="10881">MTATPCPAVGAIVELAEIDSAPRLLVTTVDDSDTVTGVLLADLAAETRQRLASVDGRHRRKELVLAMTQTTALARFCVPVAECRQVDVSSIQSWQSAGEPEC</sequence>
<organism evidence="1 2">
    <name type="scientific">Haloarcula nitratireducens</name>
    <dbReference type="NCBI Taxonomy" id="2487749"/>
    <lineage>
        <taxon>Archaea</taxon>
        <taxon>Methanobacteriati</taxon>
        <taxon>Methanobacteriota</taxon>
        <taxon>Stenosarchaea group</taxon>
        <taxon>Halobacteria</taxon>
        <taxon>Halobacteriales</taxon>
        <taxon>Haloarculaceae</taxon>
        <taxon>Haloarcula</taxon>
    </lineage>
</organism>
<comment type="caution">
    <text evidence="1">The sequence shown here is derived from an EMBL/GenBank/DDBJ whole genome shotgun (WGS) entry which is preliminary data.</text>
</comment>
<keyword evidence="2" id="KW-1185">Reference proteome</keyword>
<evidence type="ECO:0000313" key="1">
    <source>
        <dbReference type="EMBL" id="MBX0297572.1"/>
    </source>
</evidence>
<name>A0AAW4PHL0_9EURY</name>
<dbReference type="AlphaFoldDB" id="A0AAW4PHL0"/>
<dbReference type="EMBL" id="RKLT01000022">
    <property type="protein sequence ID" value="MBX0297572.1"/>
    <property type="molecule type" value="Genomic_DNA"/>
</dbReference>
<reference evidence="1 2" key="1">
    <citation type="submission" date="2021-06" db="EMBL/GenBank/DDBJ databases">
        <title>Halomicroarcula sp. a new haloarchaeum isolated from saline soil.</title>
        <authorList>
            <person name="Duran-Viseras A."/>
            <person name="Sanchez-Porro C."/>
            <person name="Ventosa A."/>
        </authorList>
    </citation>
    <scope>NUCLEOTIDE SEQUENCE [LARGE SCALE GENOMIC DNA]</scope>
    <source>
        <strain evidence="1 2">F27</strain>
    </source>
</reference>
<gene>
    <name evidence="1" type="ORF">EGH23_22095</name>
</gene>
<evidence type="ECO:0008006" key="3">
    <source>
        <dbReference type="Google" id="ProtNLM"/>
    </source>
</evidence>